<reference evidence="1 2" key="1">
    <citation type="submission" date="2018-02" db="EMBL/GenBank/DDBJ databases">
        <title>Genomic Encyclopedia of Archaeal and Bacterial Type Strains, Phase II (KMG-II): from individual species to whole genera.</title>
        <authorList>
            <person name="Goeker M."/>
        </authorList>
    </citation>
    <scope>NUCLEOTIDE SEQUENCE [LARGE SCALE GENOMIC DNA]</scope>
    <source>
        <strain evidence="1 2">DSM 22857</strain>
    </source>
</reference>
<gene>
    <name evidence="1" type="ORF">CLV92_101441</name>
</gene>
<keyword evidence="2" id="KW-1185">Reference proteome</keyword>
<dbReference type="Proteomes" id="UP000239485">
    <property type="component" value="Unassembled WGS sequence"/>
</dbReference>
<dbReference type="EMBL" id="PTJD01000001">
    <property type="protein sequence ID" value="PPK98741.1"/>
    <property type="molecule type" value="Genomic_DNA"/>
</dbReference>
<evidence type="ECO:0000313" key="1">
    <source>
        <dbReference type="EMBL" id="PPK98741.1"/>
    </source>
</evidence>
<sequence length="295" mass="32490">MTSPAGPEPPFRWDLVAPDRLGSMLPEGAQHAEPWFLDALVECAGRVLARSGGGDLVFVGRSLDSMFDLLGGALAEVGAEQRVLRLPLSFQRGAPSPSGRRWVVPELTPRQLVAARELLASVGASPALLARAGRPVTFVDVVSSGSTFTDLFGVLREWVEDAGAPWRTVRRRLRFVGVTRRGTTSPNAFRWQEEAPWTRELSGASVLNVSLDPEVWSWFGNWQDKLTRSYRPDRWTGAGEDPERGERTRQALAEAVALVSYGRSREGRRRIARAVAGEPALSQPWLRSLARRLNG</sequence>
<dbReference type="RefSeq" id="WP_211290779.1">
    <property type="nucleotide sequence ID" value="NZ_PTJD01000001.1"/>
</dbReference>
<name>A0A2S6IX61_9ACTN</name>
<accession>A0A2S6IX61</accession>
<dbReference type="AlphaFoldDB" id="A0A2S6IX61"/>
<organism evidence="1 2">
    <name type="scientific">Kineococcus xinjiangensis</name>
    <dbReference type="NCBI Taxonomy" id="512762"/>
    <lineage>
        <taxon>Bacteria</taxon>
        <taxon>Bacillati</taxon>
        <taxon>Actinomycetota</taxon>
        <taxon>Actinomycetes</taxon>
        <taxon>Kineosporiales</taxon>
        <taxon>Kineosporiaceae</taxon>
        <taxon>Kineococcus</taxon>
    </lineage>
</organism>
<proteinExistence type="predicted"/>
<evidence type="ECO:0000313" key="2">
    <source>
        <dbReference type="Proteomes" id="UP000239485"/>
    </source>
</evidence>
<protein>
    <submittedName>
        <fullName evidence="1">Uncharacterized protein</fullName>
    </submittedName>
</protein>
<comment type="caution">
    <text evidence="1">The sequence shown here is derived from an EMBL/GenBank/DDBJ whole genome shotgun (WGS) entry which is preliminary data.</text>
</comment>